<accession>A0A1M6YVL4</accession>
<organism evidence="2 3">
    <name type="scientific">Pseudonocardia thermophila</name>
    <dbReference type="NCBI Taxonomy" id="1848"/>
    <lineage>
        <taxon>Bacteria</taxon>
        <taxon>Bacillati</taxon>
        <taxon>Actinomycetota</taxon>
        <taxon>Actinomycetes</taxon>
        <taxon>Pseudonocardiales</taxon>
        <taxon>Pseudonocardiaceae</taxon>
        <taxon>Pseudonocardia</taxon>
    </lineage>
</organism>
<dbReference type="Proteomes" id="UP000184363">
    <property type="component" value="Unassembled WGS sequence"/>
</dbReference>
<dbReference type="InterPro" id="IPR001509">
    <property type="entry name" value="Epimerase_deHydtase"/>
</dbReference>
<name>A0A1M6YVL4_PSETH</name>
<dbReference type="InterPro" id="IPR050177">
    <property type="entry name" value="Lipid_A_modif_metabolic_enz"/>
</dbReference>
<keyword evidence="3" id="KW-1185">Reference proteome</keyword>
<dbReference type="CDD" id="cd08946">
    <property type="entry name" value="SDR_e"/>
    <property type="match status" value="1"/>
</dbReference>
<evidence type="ECO:0000313" key="2">
    <source>
        <dbReference type="EMBL" id="SHL22288.1"/>
    </source>
</evidence>
<dbReference type="InterPro" id="IPR036291">
    <property type="entry name" value="NAD(P)-bd_dom_sf"/>
</dbReference>
<evidence type="ECO:0000259" key="1">
    <source>
        <dbReference type="Pfam" id="PF01370"/>
    </source>
</evidence>
<reference evidence="2 3" key="1">
    <citation type="submission" date="2016-11" db="EMBL/GenBank/DDBJ databases">
        <authorList>
            <person name="Jaros S."/>
            <person name="Januszkiewicz K."/>
            <person name="Wedrychowicz H."/>
        </authorList>
    </citation>
    <scope>NUCLEOTIDE SEQUENCE [LARGE SCALE GENOMIC DNA]</scope>
    <source>
        <strain evidence="2 3">DSM 43832</strain>
    </source>
</reference>
<dbReference type="EMBL" id="FRAP01000021">
    <property type="protein sequence ID" value="SHL22288.1"/>
    <property type="molecule type" value="Genomic_DNA"/>
</dbReference>
<dbReference type="PANTHER" id="PTHR43245">
    <property type="entry name" value="BIFUNCTIONAL POLYMYXIN RESISTANCE PROTEIN ARNA"/>
    <property type="match status" value="1"/>
</dbReference>
<feature type="domain" description="NAD-dependent epimerase/dehydratase" evidence="1">
    <location>
        <begin position="13"/>
        <end position="247"/>
    </location>
</feature>
<protein>
    <submittedName>
        <fullName evidence="2">Nucleoside-diphosphate-sugar epimerase</fullName>
    </submittedName>
</protein>
<gene>
    <name evidence="2" type="ORF">SAMN05443637_121104</name>
</gene>
<evidence type="ECO:0000313" key="3">
    <source>
        <dbReference type="Proteomes" id="UP000184363"/>
    </source>
</evidence>
<dbReference type="Gene3D" id="3.40.50.720">
    <property type="entry name" value="NAD(P)-binding Rossmann-like Domain"/>
    <property type="match status" value="1"/>
</dbReference>
<dbReference type="AlphaFoldDB" id="A0A1M6YVL4"/>
<proteinExistence type="predicted"/>
<dbReference type="Pfam" id="PF01370">
    <property type="entry name" value="Epimerase"/>
    <property type="match status" value="1"/>
</dbReference>
<dbReference type="SUPFAM" id="SSF51735">
    <property type="entry name" value="NAD(P)-binding Rossmann-fold domains"/>
    <property type="match status" value="1"/>
</dbReference>
<sequence>MAEQRPGGAGMRVLLTGHQGYLGTVMAPILTAAGHDVTGLDSGLFADCVLGGLDVADVPGLAKDLRDVTVADLAGFDAVVHMAALSNDPLGSLAPQITYDINHHASTRLARLAKEAGVRRFVYASTCSVYGAQPGDDLVDEDAPLKPVTPYAVSKVRVEDDLVALADTDFVPVAMRNATAFGFSPRLRADIVLNNLVGRAILTGKVTVLSDGTPWRPLAHAEDIARAVVAALAAPADVVRARAFNVGSERNNRTVAEIAQAVVDAVPGSVLEITGETGNDPRSYRVDFTRARTELGFEATWSIPDGAAQLAEEFRNRGLTQHDFDQRFTRLAVLQARQAAGELDERMRVVGR</sequence>
<dbReference type="STRING" id="1848.SAMN05443637_121104"/>
<dbReference type="PANTHER" id="PTHR43245:SF23">
    <property type="entry name" value="NAD(P)-BINDING DOMAIN-CONTAINING PROTEIN"/>
    <property type="match status" value="1"/>
</dbReference>